<keyword evidence="10" id="KW-0966">Cell projection</keyword>
<dbReference type="InterPro" id="IPR006305">
    <property type="entry name" value="FliQ"/>
</dbReference>
<evidence type="ECO:0000256" key="2">
    <source>
        <dbReference type="ARBA" id="ARBA00006156"/>
    </source>
</evidence>
<dbReference type="GO" id="GO:0009306">
    <property type="term" value="P:protein secretion"/>
    <property type="evidence" value="ECO:0007669"/>
    <property type="project" value="InterPro"/>
</dbReference>
<accession>A0AAV4LK62</accession>
<reference evidence="10" key="1">
    <citation type="journal article" date="2023" name="Int. J. Syst. Evol. Microbiol.">
        <title>Collibacillus ludicampi gen. nov., sp. nov., a new soil bacterium of the family Alicyclobacillaceae.</title>
        <authorList>
            <person name="Jojima T."/>
            <person name="Ioku Y."/>
            <person name="Fukuta Y."/>
            <person name="Shirasaka N."/>
            <person name="Matsumura Y."/>
            <person name="Mori M."/>
        </authorList>
    </citation>
    <scope>NUCLEOTIDE SEQUENCE</scope>
    <source>
        <strain evidence="10">TP075</strain>
    </source>
</reference>
<keyword evidence="11" id="KW-1185">Reference proteome</keyword>
<evidence type="ECO:0000256" key="6">
    <source>
        <dbReference type="ARBA" id="ARBA00022989"/>
    </source>
</evidence>
<comment type="similarity">
    <text evidence="2 9">Belongs to the FliQ/MopD/SpaQ family.</text>
</comment>
<evidence type="ECO:0000256" key="8">
    <source>
        <dbReference type="ARBA" id="ARBA00023143"/>
    </source>
</evidence>
<evidence type="ECO:0000256" key="4">
    <source>
        <dbReference type="ARBA" id="ARBA00022475"/>
    </source>
</evidence>
<feature type="transmembrane region" description="Helical" evidence="9">
    <location>
        <begin position="12"/>
        <end position="37"/>
    </location>
</feature>
<gene>
    <name evidence="9 10" type="primary">fliQ</name>
    <name evidence="10" type="ORF">DNHGIG_33630</name>
</gene>
<keyword evidence="6 9" id="KW-1133">Transmembrane helix</keyword>
<evidence type="ECO:0000256" key="1">
    <source>
        <dbReference type="ARBA" id="ARBA00004651"/>
    </source>
</evidence>
<dbReference type="GO" id="GO:0005886">
    <property type="term" value="C:plasma membrane"/>
    <property type="evidence" value="ECO:0007669"/>
    <property type="project" value="UniProtKB-SubCell"/>
</dbReference>
<keyword evidence="8 9" id="KW-0975">Bacterial flagellum</keyword>
<dbReference type="Proteomes" id="UP001057291">
    <property type="component" value="Unassembled WGS sequence"/>
</dbReference>
<dbReference type="PANTHER" id="PTHR34040:SF2">
    <property type="entry name" value="FLAGELLAR BIOSYNTHETIC PROTEIN FLIQ"/>
    <property type="match status" value="1"/>
</dbReference>
<dbReference type="PRINTS" id="PR00952">
    <property type="entry name" value="TYPE3IMQPROT"/>
</dbReference>
<proteinExistence type="inferred from homology"/>
<dbReference type="GO" id="GO:0044780">
    <property type="term" value="P:bacterial-type flagellum assembly"/>
    <property type="evidence" value="ECO:0007669"/>
    <property type="project" value="InterPro"/>
</dbReference>
<feature type="transmembrane region" description="Helical" evidence="9">
    <location>
        <begin position="49"/>
        <end position="70"/>
    </location>
</feature>
<dbReference type="Pfam" id="PF01313">
    <property type="entry name" value="Bac_export_3"/>
    <property type="match status" value="1"/>
</dbReference>
<comment type="subcellular location">
    <subcellularLocation>
        <location evidence="1 9">Cell membrane</location>
        <topology evidence="1">Multi-pass membrane protein</topology>
    </subcellularLocation>
    <subcellularLocation>
        <location evidence="9">Bacterial flagellum basal body</location>
    </subcellularLocation>
</comment>
<dbReference type="EMBL" id="BOQE01000001">
    <property type="protein sequence ID" value="GIM47814.1"/>
    <property type="molecule type" value="Genomic_DNA"/>
</dbReference>
<protein>
    <recommendedName>
        <fullName evidence="3 9">Flagellar biosynthetic protein FliQ</fullName>
    </recommendedName>
</protein>
<keyword evidence="7 9" id="KW-0472">Membrane</keyword>
<keyword evidence="4 9" id="KW-1003">Cell membrane</keyword>
<keyword evidence="5 9" id="KW-0812">Transmembrane</keyword>
<evidence type="ECO:0000313" key="10">
    <source>
        <dbReference type="EMBL" id="GIM47814.1"/>
    </source>
</evidence>
<dbReference type="AlphaFoldDB" id="A0AAV4LK62"/>
<keyword evidence="10" id="KW-0969">Cilium</keyword>
<dbReference type="NCBIfam" id="TIGR01402">
    <property type="entry name" value="fliQ"/>
    <property type="match status" value="1"/>
</dbReference>
<dbReference type="InterPro" id="IPR002191">
    <property type="entry name" value="Bac_export_3"/>
</dbReference>
<dbReference type="PIRSF" id="PIRSF004669">
    <property type="entry name" value="FliQ"/>
    <property type="match status" value="1"/>
</dbReference>
<comment type="function">
    <text evidence="9">Role in flagellar biosynthesis.</text>
</comment>
<name>A0AAV4LK62_9BACL</name>
<dbReference type="RefSeq" id="WP_282200750.1">
    <property type="nucleotide sequence ID" value="NZ_BOQE01000001.1"/>
</dbReference>
<evidence type="ECO:0000256" key="7">
    <source>
        <dbReference type="ARBA" id="ARBA00023136"/>
    </source>
</evidence>
<evidence type="ECO:0000256" key="9">
    <source>
        <dbReference type="RuleBase" id="RU364090"/>
    </source>
</evidence>
<dbReference type="GO" id="GO:0009425">
    <property type="term" value="C:bacterial-type flagellum basal body"/>
    <property type="evidence" value="ECO:0007669"/>
    <property type="project" value="UniProtKB-SubCell"/>
</dbReference>
<dbReference type="PANTHER" id="PTHR34040">
    <property type="entry name" value="FLAGELLAR BIOSYNTHETIC PROTEIN FLIQ"/>
    <property type="match status" value="1"/>
</dbReference>
<keyword evidence="10" id="KW-0282">Flagellum</keyword>
<evidence type="ECO:0000313" key="11">
    <source>
        <dbReference type="Proteomes" id="UP001057291"/>
    </source>
</evidence>
<organism evidence="10 11">
    <name type="scientific">Collibacillus ludicampi</name>
    <dbReference type="NCBI Taxonomy" id="2771369"/>
    <lineage>
        <taxon>Bacteria</taxon>
        <taxon>Bacillati</taxon>
        <taxon>Bacillota</taxon>
        <taxon>Bacilli</taxon>
        <taxon>Bacillales</taxon>
        <taxon>Alicyclobacillaceae</taxon>
        <taxon>Collibacillus</taxon>
    </lineage>
</organism>
<sequence>MSEEFVIQLGEQAIWVALKVCGPILALGLVVGLLVSIFQAATQIQEQSLAFIPKILAVIVALIFFGPWMLTVVLEFARRILGDLSSFVK</sequence>
<comment type="caution">
    <text evidence="10">The sequence shown here is derived from an EMBL/GenBank/DDBJ whole genome shotgun (WGS) entry which is preliminary data.</text>
</comment>
<evidence type="ECO:0000256" key="3">
    <source>
        <dbReference type="ARBA" id="ARBA00021718"/>
    </source>
</evidence>
<evidence type="ECO:0000256" key="5">
    <source>
        <dbReference type="ARBA" id="ARBA00022692"/>
    </source>
</evidence>